<proteinExistence type="predicted"/>
<feature type="non-terminal residue" evidence="2">
    <location>
        <position position="180"/>
    </location>
</feature>
<feature type="compositionally biased region" description="Low complexity" evidence="1">
    <location>
        <begin position="1"/>
        <end position="29"/>
    </location>
</feature>
<dbReference type="EMBL" id="CAVNYO010000188">
    <property type="protein sequence ID" value="CAK5272929.1"/>
    <property type="molecule type" value="Genomic_DNA"/>
</dbReference>
<dbReference type="AlphaFoldDB" id="A0AAD2HDM1"/>
<sequence length="180" mass="18949">MPPRSAARSSSASPLCAASGSASSSGGTWSRRKGTGEDCARRIVDLVNGDSDTSIATRGYCGTEPEADASAAAMCRCNTPSISRTYLGLIFFFSALHCARTRKRRRSSPPGASGAPGPSRGGSHHQPMRSIPPSDLPPTRRRDMDMCSCRSPSARSSNSVPLWTAERTGAAAATLQRMED</sequence>
<feature type="region of interest" description="Disordered" evidence="1">
    <location>
        <begin position="102"/>
        <end position="180"/>
    </location>
</feature>
<evidence type="ECO:0000256" key="1">
    <source>
        <dbReference type="SAM" id="MobiDB-lite"/>
    </source>
</evidence>
<reference evidence="2" key="1">
    <citation type="submission" date="2023-11" db="EMBL/GenBank/DDBJ databases">
        <authorList>
            <person name="De Vega J J."/>
            <person name="De Vega J J."/>
        </authorList>
    </citation>
    <scope>NUCLEOTIDE SEQUENCE</scope>
</reference>
<protein>
    <submittedName>
        <fullName evidence="2">Uncharacterized protein</fullName>
    </submittedName>
</protein>
<feature type="region of interest" description="Disordered" evidence="1">
    <location>
        <begin position="1"/>
        <end position="34"/>
    </location>
</feature>
<evidence type="ECO:0000313" key="2">
    <source>
        <dbReference type="EMBL" id="CAK5272929.1"/>
    </source>
</evidence>
<feature type="compositionally biased region" description="Low complexity" evidence="1">
    <location>
        <begin position="147"/>
        <end position="159"/>
    </location>
</feature>
<comment type="caution">
    <text evidence="2">The sequence shown here is derived from an EMBL/GenBank/DDBJ whole genome shotgun (WGS) entry which is preliminary data.</text>
</comment>
<name>A0AAD2HDM1_9AGAR</name>
<dbReference type="Proteomes" id="UP001295794">
    <property type="component" value="Unassembled WGS sequence"/>
</dbReference>
<accession>A0AAD2HDM1</accession>
<keyword evidence="3" id="KW-1185">Reference proteome</keyword>
<gene>
    <name evidence="2" type="ORF">MYCIT1_LOCUS18925</name>
</gene>
<feature type="compositionally biased region" description="Low complexity" evidence="1">
    <location>
        <begin position="108"/>
        <end position="118"/>
    </location>
</feature>
<organism evidence="2 3">
    <name type="scientific">Mycena citricolor</name>
    <dbReference type="NCBI Taxonomy" id="2018698"/>
    <lineage>
        <taxon>Eukaryota</taxon>
        <taxon>Fungi</taxon>
        <taxon>Dikarya</taxon>
        <taxon>Basidiomycota</taxon>
        <taxon>Agaricomycotina</taxon>
        <taxon>Agaricomycetes</taxon>
        <taxon>Agaricomycetidae</taxon>
        <taxon>Agaricales</taxon>
        <taxon>Marasmiineae</taxon>
        <taxon>Mycenaceae</taxon>
        <taxon>Mycena</taxon>
    </lineage>
</organism>
<evidence type="ECO:0000313" key="3">
    <source>
        <dbReference type="Proteomes" id="UP001295794"/>
    </source>
</evidence>